<dbReference type="Gene3D" id="1.25.40.20">
    <property type="entry name" value="Ankyrin repeat-containing domain"/>
    <property type="match status" value="1"/>
</dbReference>
<dbReference type="GeneID" id="25732673"/>
<protein>
    <submittedName>
        <fullName evidence="4">Uncharacterized protein</fullName>
    </submittedName>
</protein>
<dbReference type="KEGG" id="mng:MNEG_15050"/>
<keyword evidence="2 3" id="KW-0040">ANK repeat</keyword>
<dbReference type="OrthoDB" id="301040at2759"/>
<evidence type="ECO:0000313" key="5">
    <source>
        <dbReference type="Proteomes" id="UP000054498"/>
    </source>
</evidence>
<keyword evidence="1" id="KW-0677">Repeat</keyword>
<dbReference type="SMART" id="SM00248">
    <property type="entry name" value="ANK"/>
    <property type="match status" value="1"/>
</dbReference>
<dbReference type="PANTHER" id="PTHR24201">
    <property type="entry name" value="ANK_REP_REGION DOMAIN-CONTAINING PROTEIN"/>
    <property type="match status" value="1"/>
</dbReference>
<evidence type="ECO:0000313" key="4">
    <source>
        <dbReference type="EMBL" id="KIY92912.1"/>
    </source>
</evidence>
<dbReference type="InterPro" id="IPR036770">
    <property type="entry name" value="Ankyrin_rpt-contain_sf"/>
</dbReference>
<gene>
    <name evidence="4" type="ORF">MNEG_15050</name>
</gene>
<proteinExistence type="predicted"/>
<feature type="repeat" description="ANK" evidence="3">
    <location>
        <begin position="88"/>
        <end position="120"/>
    </location>
</feature>
<evidence type="ECO:0000256" key="2">
    <source>
        <dbReference type="ARBA" id="ARBA00023043"/>
    </source>
</evidence>
<evidence type="ECO:0000256" key="3">
    <source>
        <dbReference type="PROSITE-ProRule" id="PRU00023"/>
    </source>
</evidence>
<dbReference type="EMBL" id="KK105202">
    <property type="protein sequence ID" value="KIY92912.1"/>
    <property type="molecule type" value="Genomic_DNA"/>
</dbReference>
<reference evidence="4 5" key="1">
    <citation type="journal article" date="2013" name="BMC Genomics">
        <title>Reconstruction of the lipid metabolism for the microalga Monoraphidium neglectum from its genome sequence reveals characteristics suitable for biofuel production.</title>
        <authorList>
            <person name="Bogen C."/>
            <person name="Al-Dilaimi A."/>
            <person name="Albersmeier A."/>
            <person name="Wichmann J."/>
            <person name="Grundmann M."/>
            <person name="Rupp O."/>
            <person name="Lauersen K.J."/>
            <person name="Blifernez-Klassen O."/>
            <person name="Kalinowski J."/>
            <person name="Goesmann A."/>
            <person name="Mussgnug J.H."/>
            <person name="Kruse O."/>
        </authorList>
    </citation>
    <scope>NUCLEOTIDE SEQUENCE [LARGE SCALE GENOMIC DNA]</scope>
    <source>
        <strain evidence="4 5">SAG 48.87</strain>
    </source>
</reference>
<name>A0A0D2IY95_9CHLO</name>
<dbReference type="InterPro" id="IPR050776">
    <property type="entry name" value="Ank_Repeat/CDKN_Inhibitor"/>
</dbReference>
<dbReference type="RefSeq" id="XP_013891932.1">
    <property type="nucleotide sequence ID" value="XM_014036478.1"/>
</dbReference>
<dbReference type="PANTHER" id="PTHR24201:SF14">
    <property type="entry name" value="CYCLIN-DEPENDENT KINASE 4 INHIBITOR C-LIKE"/>
    <property type="match status" value="1"/>
</dbReference>
<evidence type="ECO:0000256" key="1">
    <source>
        <dbReference type="ARBA" id="ARBA00022737"/>
    </source>
</evidence>
<organism evidence="4 5">
    <name type="scientific">Monoraphidium neglectum</name>
    <dbReference type="NCBI Taxonomy" id="145388"/>
    <lineage>
        <taxon>Eukaryota</taxon>
        <taxon>Viridiplantae</taxon>
        <taxon>Chlorophyta</taxon>
        <taxon>core chlorophytes</taxon>
        <taxon>Chlorophyceae</taxon>
        <taxon>CS clade</taxon>
        <taxon>Sphaeropleales</taxon>
        <taxon>Selenastraceae</taxon>
        <taxon>Monoraphidium</taxon>
    </lineage>
</organism>
<keyword evidence="5" id="KW-1185">Reference proteome</keyword>
<dbReference type="Proteomes" id="UP000054498">
    <property type="component" value="Unassembled WGS sequence"/>
</dbReference>
<dbReference type="AlphaFoldDB" id="A0A0D2IY95"/>
<dbReference type="STRING" id="145388.A0A0D2IY95"/>
<dbReference type="PROSITE" id="PS50088">
    <property type="entry name" value="ANK_REPEAT"/>
    <property type="match status" value="1"/>
</dbReference>
<dbReference type="SUPFAM" id="SSF48403">
    <property type="entry name" value="Ankyrin repeat"/>
    <property type="match status" value="1"/>
</dbReference>
<dbReference type="PROSITE" id="PS50297">
    <property type="entry name" value="ANK_REP_REGION"/>
    <property type="match status" value="1"/>
</dbReference>
<dbReference type="GO" id="GO:0005634">
    <property type="term" value="C:nucleus"/>
    <property type="evidence" value="ECO:0007669"/>
    <property type="project" value="TreeGrafter"/>
</dbReference>
<dbReference type="InterPro" id="IPR002110">
    <property type="entry name" value="Ankyrin_rpt"/>
</dbReference>
<accession>A0A0D2IY95</accession>
<sequence length="124" mass="13381">MSSTLSASGRLAALAVPPAAGHGPCPGKLAVNTPAGSKPNKFAVYDLDEDRNEAPKTFHDAAERGNTAWCVRAIERTIDFDVNCRDRLMRTALHWAAEMGHHETAKTLLDFGVDVRTSDCTGRC</sequence>
<dbReference type="Pfam" id="PF12796">
    <property type="entry name" value="Ank_2"/>
    <property type="match status" value="1"/>
</dbReference>